<feature type="compositionally biased region" description="Pro residues" evidence="1">
    <location>
        <begin position="287"/>
        <end position="301"/>
    </location>
</feature>
<feature type="compositionally biased region" description="Basic residues" evidence="1">
    <location>
        <begin position="416"/>
        <end position="433"/>
    </location>
</feature>
<feature type="region of interest" description="Disordered" evidence="1">
    <location>
        <begin position="416"/>
        <end position="438"/>
    </location>
</feature>
<evidence type="ECO:0000313" key="2">
    <source>
        <dbReference type="EMBL" id="KAK0715460.1"/>
    </source>
</evidence>
<dbReference type="AlphaFoldDB" id="A0AA40DTZ4"/>
<evidence type="ECO:0000313" key="3">
    <source>
        <dbReference type="Proteomes" id="UP001172102"/>
    </source>
</evidence>
<proteinExistence type="predicted"/>
<protein>
    <submittedName>
        <fullName evidence="2">Uncharacterized protein</fullName>
    </submittedName>
</protein>
<gene>
    <name evidence="2" type="ORF">B0H67DRAFT_553979</name>
</gene>
<comment type="caution">
    <text evidence="2">The sequence shown here is derived from an EMBL/GenBank/DDBJ whole genome shotgun (WGS) entry which is preliminary data.</text>
</comment>
<feature type="compositionally biased region" description="Low complexity" evidence="1">
    <location>
        <begin position="352"/>
        <end position="385"/>
    </location>
</feature>
<organism evidence="2 3">
    <name type="scientific">Lasiosphaeris hirsuta</name>
    <dbReference type="NCBI Taxonomy" id="260670"/>
    <lineage>
        <taxon>Eukaryota</taxon>
        <taxon>Fungi</taxon>
        <taxon>Dikarya</taxon>
        <taxon>Ascomycota</taxon>
        <taxon>Pezizomycotina</taxon>
        <taxon>Sordariomycetes</taxon>
        <taxon>Sordariomycetidae</taxon>
        <taxon>Sordariales</taxon>
        <taxon>Lasiosphaeriaceae</taxon>
        <taxon>Lasiosphaeris</taxon>
    </lineage>
</organism>
<name>A0AA40DTZ4_9PEZI</name>
<reference evidence="2" key="1">
    <citation type="submission" date="2023-06" db="EMBL/GenBank/DDBJ databases">
        <title>Genome-scale phylogeny and comparative genomics of the fungal order Sordariales.</title>
        <authorList>
            <consortium name="Lawrence Berkeley National Laboratory"/>
            <person name="Hensen N."/>
            <person name="Bonometti L."/>
            <person name="Westerberg I."/>
            <person name="Brannstrom I.O."/>
            <person name="Guillou S."/>
            <person name="Cros-Aarteil S."/>
            <person name="Calhoun S."/>
            <person name="Haridas S."/>
            <person name="Kuo A."/>
            <person name="Mondo S."/>
            <person name="Pangilinan J."/>
            <person name="Riley R."/>
            <person name="Labutti K."/>
            <person name="Andreopoulos B."/>
            <person name="Lipzen A."/>
            <person name="Chen C."/>
            <person name="Yanf M."/>
            <person name="Daum C."/>
            <person name="Ng V."/>
            <person name="Clum A."/>
            <person name="Steindorff A."/>
            <person name="Ohm R."/>
            <person name="Martin F."/>
            <person name="Silar P."/>
            <person name="Natvig D."/>
            <person name="Lalanne C."/>
            <person name="Gautier V."/>
            <person name="Ament-Velasquez S.L."/>
            <person name="Kruys A."/>
            <person name="Hutchinson M.I."/>
            <person name="Powell A.J."/>
            <person name="Barry K."/>
            <person name="Miller A.N."/>
            <person name="Grigoriev I.V."/>
            <person name="Debuchy R."/>
            <person name="Gladieux P."/>
            <person name="Thoren M.H."/>
            <person name="Johannesson H."/>
        </authorList>
    </citation>
    <scope>NUCLEOTIDE SEQUENCE</scope>
    <source>
        <strain evidence="2">SMH4607-1</strain>
    </source>
</reference>
<accession>A0AA40DTZ4</accession>
<evidence type="ECO:0000256" key="1">
    <source>
        <dbReference type="SAM" id="MobiDB-lite"/>
    </source>
</evidence>
<feature type="compositionally biased region" description="Polar residues" evidence="1">
    <location>
        <begin position="26"/>
        <end position="38"/>
    </location>
</feature>
<keyword evidence="3" id="KW-1185">Reference proteome</keyword>
<feature type="region of interest" description="Disordered" evidence="1">
    <location>
        <begin position="265"/>
        <end position="402"/>
    </location>
</feature>
<sequence>MAQQHHIPVAISWLHSQHAPKRQIPAPQQTSPSTQATSAKPRVASPPSFPHHPKPKQQCTPAGHKPPKLSSLSWTSPSGKIRHAGRNTDNQPQENMLLAEKQTDMETTTADVKTALFCSDYERSSCTTPCSCRNQIIIPVPSSPTCCALIEKETCRSSPYYYYYSSFLYLDKLLFSQSLPPPLITPYNAAQQAMDAHMHMARQAQQIFQQQQQQQQQIQHHIHHQAMLHARNTAPPRLLMYDEMFPLRRRSSSLDEGSGFGFGWNPFAKKKPNPAPAKQLAKEPSKSPAPPCMAASPPKPPTLKQSRASTSSANSENATLRSSLHNFRFPDSDGPRDSIPSNPTATQRGQHTELPPTTGPATTLLAAAPAGLEATATTPTPTASSKRSKGSKRAKAKKAPVKAVKKLRELSGRLRRRLSKGKNRVKDKVKAKKPTGGLKLRVQLDPGEVAGAVPGAGNLPVPAPA</sequence>
<feature type="compositionally biased region" description="Polar residues" evidence="1">
    <location>
        <begin position="339"/>
        <end position="349"/>
    </location>
</feature>
<feature type="compositionally biased region" description="Basic residues" evidence="1">
    <location>
        <begin position="386"/>
        <end position="402"/>
    </location>
</feature>
<feature type="region of interest" description="Disordered" evidence="1">
    <location>
        <begin position="17"/>
        <end position="93"/>
    </location>
</feature>
<feature type="compositionally biased region" description="Low complexity" evidence="1">
    <location>
        <begin position="306"/>
        <end position="319"/>
    </location>
</feature>
<dbReference type="Proteomes" id="UP001172102">
    <property type="component" value="Unassembled WGS sequence"/>
</dbReference>
<dbReference type="EMBL" id="JAUKUA010000004">
    <property type="protein sequence ID" value="KAK0715460.1"/>
    <property type="molecule type" value="Genomic_DNA"/>
</dbReference>